<protein>
    <submittedName>
        <fullName evidence="1 3">Uncharacterized protein</fullName>
    </submittedName>
</protein>
<reference evidence="3" key="1">
    <citation type="submission" date="2017-02" db="UniProtKB">
        <authorList>
            <consortium name="WormBaseParasite"/>
        </authorList>
    </citation>
    <scope>IDENTIFICATION</scope>
</reference>
<dbReference type="WBParaSite" id="EVEC_0001377201-mRNA-1">
    <property type="protein sequence ID" value="EVEC_0001377201-mRNA-1"/>
    <property type="gene ID" value="EVEC_0001377201"/>
</dbReference>
<name>A0A0N4VRU9_ENTVE</name>
<organism evidence="3">
    <name type="scientific">Enterobius vermicularis</name>
    <name type="common">Human pinworm</name>
    <dbReference type="NCBI Taxonomy" id="51028"/>
    <lineage>
        <taxon>Eukaryota</taxon>
        <taxon>Metazoa</taxon>
        <taxon>Ecdysozoa</taxon>
        <taxon>Nematoda</taxon>
        <taxon>Chromadorea</taxon>
        <taxon>Rhabditida</taxon>
        <taxon>Spirurina</taxon>
        <taxon>Oxyuridomorpha</taxon>
        <taxon>Oxyuroidea</taxon>
        <taxon>Oxyuridae</taxon>
        <taxon>Enterobius</taxon>
    </lineage>
</organism>
<dbReference type="AlphaFoldDB" id="A0A0N4VRU9"/>
<sequence>MLDLVPFNWGFIQIGYNGADMCEAYVLNLMSIERNGGRFESSPNGCNGWFSPSLSFCSGEDRSLDECAMFFSALNGET</sequence>
<gene>
    <name evidence="1" type="ORF">EVEC_LOCUS12895</name>
</gene>
<evidence type="ECO:0000313" key="1">
    <source>
        <dbReference type="EMBL" id="VDD98144.1"/>
    </source>
</evidence>
<dbReference type="EMBL" id="UXUI01018896">
    <property type="protein sequence ID" value="VDD98144.1"/>
    <property type="molecule type" value="Genomic_DNA"/>
</dbReference>
<accession>A0A0N4VRU9</accession>
<proteinExistence type="predicted"/>
<evidence type="ECO:0000313" key="3">
    <source>
        <dbReference type="WBParaSite" id="EVEC_0001377201-mRNA-1"/>
    </source>
</evidence>
<evidence type="ECO:0000313" key="2">
    <source>
        <dbReference type="Proteomes" id="UP000274131"/>
    </source>
</evidence>
<keyword evidence="2" id="KW-1185">Reference proteome</keyword>
<reference evidence="1 2" key="2">
    <citation type="submission" date="2018-10" db="EMBL/GenBank/DDBJ databases">
        <authorList>
            <consortium name="Pathogen Informatics"/>
        </authorList>
    </citation>
    <scope>NUCLEOTIDE SEQUENCE [LARGE SCALE GENOMIC DNA]</scope>
</reference>
<dbReference type="Proteomes" id="UP000274131">
    <property type="component" value="Unassembled WGS sequence"/>
</dbReference>